<gene>
    <name evidence="2" type="ORF">METZ01_LOCUS449870</name>
</gene>
<dbReference type="EMBL" id="UINC01185355">
    <property type="protein sequence ID" value="SVD97016.1"/>
    <property type="molecule type" value="Genomic_DNA"/>
</dbReference>
<feature type="transmembrane region" description="Helical" evidence="1">
    <location>
        <begin position="12"/>
        <end position="33"/>
    </location>
</feature>
<feature type="non-terminal residue" evidence="2">
    <location>
        <position position="71"/>
    </location>
</feature>
<accession>A0A382ZN42</accession>
<keyword evidence="1" id="KW-1133">Transmembrane helix</keyword>
<feature type="non-terminal residue" evidence="2">
    <location>
        <position position="1"/>
    </location>
</feature>
<name>A0A382ZN42_9ZZZZ</name>
<organism evidence="2">
    <name type="scientific">marine metagenome</name>
    <dbReference type="NCBI Taxonomy" id="408172"/>
    <lineage>
        <taxon>unclassified sequences</taxon>
        <taxon>metagenomes</taxon>
        <taxon>ecological metagenomes</taxon>
    </lineage>
</organism>
<sequence>MNSIVYILKYIFNYLPFLFVLHFVSGITITATVDQNKITLDDVFEFKVEAIEGSELPQVDMSPLKKNFIVV</sequence>
<proteinExistence type="predicted"/>
<dbReference type="AlphaFoldDB" id="A0A382ZN42"/>
<reference evidence="2" key="1">
    <citation type="submission" date="2018-05" db="EMBL/GenBank/DDBJ databases">
        <authorList>
            <person name="Lanie J.A."/>
            <person name="Ng W.-L."/>
            <person name="Kazmierczak K.M."/>
            <person name="Andrzejewski T.M."/>
            <person name="Davidsen T.M."/>
            <person name="Wayne K.J."/>
            <person name="Tettelin H."/>
            <person name="Glass J.I."/>
            <person name="Rusch D."/>
            <person name="Podicherti R."/>
            <person name="Tsui H.-C.T."/>
            <person name="Winkler M.E."/>
        </authorList>
    </citation>
    <scope>NUCLEOTIDE SEQUENCE</scope>
</reference>
<keyword evidence="1" id="KW-0812">Transmembrane</keyword>
<protein>
    <submittedName>
        <fullName evidence="2">Uncharacterized protein</fullName>
    </submittedName>
</protein>
<evidence type="ECO:0000256" key="1">
    <source>
        <dbReference type="SAM" id="Phobius"/>
    </source>
</evidence>
<evidence type="ECO:0000313" key="2">
    <source>
        <dbReference type="EMBL" id="SVD97016.1"/>
    </source>
</evidence>
<keyword evidence="1" id="KW-0472">Membrane</keyword>